<name>A0A143FNS8_9CAUD</name>
<sequence length="80" mass="9528">MVIKQGVCSLMAIKEKMTSEQKVYFYYGYAYRLAQEAKQDGCFPDMTDMQLCEMFLEELVIPKLEAKQKYEHLRRSIFNQ</sequence>
<proteinExistence type="predicted"/>
<organism evidence="1 2">
    <name type="scientific">Bacillus phage SageFayge</name>
    <dbReference type="NCBI Taxonomy" id="1805954"/>
    <lineage>
        <taxon>Viruses</taxon>
        <taxon>Duplodnaviria</taxon>
        <taxon>Heunggongvirae</taxon>
        <taxon>Uroviricota</taxon>
        <taxon>Caudoviricetes</taxon>
        <taxon>Herelleviridae</taxon>
        <taxon>Bastillevirinae</taxon>
        <taxon>Wphvirus</taxon>
        <taxon>Wphvirus megatron</taxon>
    </lineage>
</organism>
<protein>
    <submittedName>
        <fullName evidence="1">Uncharacterized protein</fullName>
    </submittedName>
</protein>
<dbReference type="RefSeq" id="YP_009280977.1">
    <property type="nucleotide sequence ID" value="NC_031027.1"/>
</dbReference>
<gene>
    <name evidence="1" type="ORF">SAGEFAYGE_174</name>
</gene>
<dbReference type="Proteomes" id="UP000201239">
    <property type="component" value="Segment"/>
</dbReference>
<dbReference type="EMBL" id="KU737350">
    <property type="protein sequence ID" value="AMW63094.1"/>
    <property type="molecule type" value="Genomic_DNA"/>
</dbReference>
<dbReference type="KEGG" id="vg:29063074"/>
<evidence type="ECO:0000313" key="2">
    <source>
        <dbReference type="Proteomes" id="UP000201239"/>
    </source>
</evidence>
<evidence type="ECO:0000313" key="1">
    <source>
        <dbReference type="EMBL" id="AMW63094.1"/>
    </source>
</evidence>
<accession>A0A143FNS8</accession>
<dbReference type="GeneID" id="29063074"/>
<reference evidence="2" key="1">
    <citation type="submission" date="2016-02" db="EMBL/GenBank/DDBJ databases">
        <authorList>
            <person name="Galindez B."/>
            <person name="Foltz S."/>
            <person name="Bersano I."/>
            <person name="Hermes F."/>
            <person name="Dandamudi K."/>
            <person name="Shi R."/>
            <person name="Carvalho R."/>
            <person name="Koparde V.N."/>
            <person name="Lee V."/>
            <person name="Buck G."/>
            <person name="Serrano M.G."/>
            <person name="Johnson A."/>
        </authorList>
    </citation>
    <scope>NUCLEOTIDE SEQUENCE [LARGE SCALE GENOMIC DNA]</scope>
</reference>